<dbReference type="Pfam" id="PF00512">
    <property type="entry name" value="HisKA"/>
    <property type="match status" value="1"/>
</dbReference>
<evidence type="ECO:0000256" key="7">
    <source>
        <dbReference type="ARBA" id="ARBA00022989"/>
    </source>
</evidence>
<name>A0A3P3W6S0_9FLAO</name>
<reference evidence="10 11" key="1">
    <citation type="submission" date="2018-11" db="EMBL/GenBank/DDBJ databases">
        <title>Flavobacterium sp. nov., YIM 102701-2 draft genome.</title>
        <authorList>
            <person name="Li G."/>
            <person name="Jiang Y."/>
        </authorList>
    </citation>
    <scope>NUCLEOTIDE SEQUENCE [LARGE SCALE GENOMIC DNA]</scope>
    <source>
        <strain evidence="10 11">YIM 102701-2</strain>
    </source>
</reference>
<dbReference type="InterPro" id="IPR050428">
    <property type="entry name" value="TCS_sensor_his_kinase"/>
</dbReference>
<comment type="catalytic activity">
    <reaction evidence="1">
        <text>ATP + protein L-histidine = ADP + protein N-phospho-L-histidine.</text>
        <dbReference type="EC" id="2.7.13.3"/>
    </reaction>
</comment>
<dbReference type="EMBL" id="RQVQ01000019">
    <property type="protein sequence ID" value="RRJ90118.1"/>
    <property type="molecule type" value="Genomic_DNA"/>
</dbReference>
<feature type="domain" description="Histidine kinase" evidence="9">
    <location>
        <begin position="222"/>
        <end position="404"/>
    </location>
</feature>
<dbReference type="InterPro" id="IPR003661">
    <property type="entry name" value="HisK_dim/P_dom"/>
</dbReference>
<evidence type="ECO:0000256" key="5">
    <source>
        <dbReference type="ARBA" id="ARBA00022692"/>
    </source>
</evidence>
<gene>
    <name evidence="10" type="ORF">EG240_09620</name>
</gene>
<evidence type="ECO:0000256" key="4">
    <source>
        <dbReference type="ARBA" id="ARBA00022679"/>
    </source>
</evidence>
<dbReference type="InterPro" id="IPR036890">
    <property type="entry name" value="HATPase_C_sf"/>
</dbReference>
<evidence type="ECO:0000259" key="9">
    <source>
        <dbReference type="PROSITE" id="PS50109"/>
    </source>
</evidence>
<dbReference type="RefSeq" id="WP_125019185.1">
    <property type="nucleotide sequence ID" value="NZ_RQVQ01000019.1"/>
</dbReference>
<dbReference type="SUPFAM" id="SSF47384">
    <property type="entry name" value="Homodimeric domain of signal transducing histidine kinase"/>
    <property type="match status" value="1"/>
</dbReference>
<evidence type="ECO:0000256" key="8">
    <source>
        <dbReference type="SAM" id="Phobius"/>
    </source>
</evidence>
<feature type="transmembrane region" description="Helical" evidence="8">
    <location>
        <begin position="12"/>
        <end position="32"/>
    </location>
</feature>
<keyword evidence="3" id="KW-0597">Phosphoprotein</keyword>
<evidence type="ECO:0000313" key="11">
    <source>
        <dbReference type="Proteomes" id="UP000275719"/>
    </source>
</evidence>
<feature type="transmembrane region" description="Helical" evidence="8">
    <location>
        <begin position="133"/>
        <end position="155"/>
    </location>
</feature>
<dbReference type="SMART" id="SM00388">
    <property type="entry name" value="HisKA"/>
    <property type="match status" value="1"/>
</dbReference>
<keyword evidence="8" id="KW-0472">Membrane</keyword>
<dbReference type="PANTHER" id="PTHR45436">
    <property type="entry name" value="SENSOR HISTIDINE KINASE YKOH"/>
    <property type="match status" value="1"/>
</dbReference>
<keyword evidence="6 10" id="KW-0418">Kinase</keyword>
<dbReference type="InterPro" id="IPR003594">
    <property type="entry name" value="HATPase_dom"/>
</dbReference>
<dbReference type="PANTHER" id="PTHR45436:SF5">
    <property type="entry name" value="SENSOR HISTIDINE KINASE TRCS"/>
    <property type="match status" value="1"/>
</dbReference>
<keyword evidence="11" id="KW-1185">Reference proteome</keyword>
<dbReference type="SMART" id="SM00387">
    <property type="entry name" value="HATPase_c"/>
    <property type="match status" value="1"/>
</dbReference>
<dbReference type="OrthoDB" id="1522504at2"/>
<evidence type="ECO:0000256" key="6">
    <source>
        <dbReference type="ARBA" id="ARBA00022777"/>
    </source>
</evidence>
<dbReference type="InterPro" id="IPR005467">
    <property type="entry name" value="His_kinase_dom"/>
</dbReference>
<organism evidence="10 11">
    <name type="scientific">Paenimyroides tangerinum</name>
    <dbReference type="NCBI Taxonomy" id="2488728"/>
    <lineage>
        <taxon>Bacteria</taxon>
        <taxon>Pseudomonadati</taxon>
        <taxon>Bacteroidota</taxon>
        <taxon>Flavobacteriia</taxon>
        <taxon>Flavobacteriales</taxon>
        <taxon>Flavobacteriaceae</taxon>
        <taxon>Paenimyroides</taxon>
    </lineage>
</organism>
<comment type="caution">
    <text evidence="10">The sequence shown here is derived from an EMBL/GenBank/DDBJ whole genome shotgun (WGS) entry which is preliminary data.</text>
</comment>
<evidence type="ECO:0000313" key="10">
    <source>
        <dbReference type="EMBL" id="RRJ90118.1"/>
    </source>
</evidence>
<keyword evidence="4" id="KW-0808">Transferase</keyword>
<accession>A0A3P3W6S0</accession>
<proteinExistence type="predicted"/>
<dbReference type="GO" id="GO:0000155">
    <property type="term" value="F:phosphorelay sensor kinase activity"/>
    <property type="evidence" value="ECO:0007669"/>
    <property type="project" value="InterPro"/>
</dbReference>
<dbReference type="EC" id="2.7.13.3" evidence="2"/>
<dbReference type="Pfam" id="PF02518">
    <property type="entry name" value="HATPase_c"/>
    <property type="match status" value="1"/>
</dbReference>
<dbReference type="InterPro" id="IPR036097">
    <property type="entry name" value="HisK_dim/P_sf"/>
</dbReference>
<dbReference type="CDD" id="cd00082">
    <property type="entry name" value="HisKA"/>
    <property type="match status" value="1"/>
</dbReference>
<dbReference type="Gene3D" id="3.30.565.10">
    <property type="entry name" value="Histidine kinase-like ATPase, C-terminal domain"/>
    <property type="match status" value="1"/>
</dbReference>
<dbReference type="Proteomes" id="UP000275719">
    <property type="component" value="Unassembled WGS sequence"/>
</dbReference>
<keyword evidence="7 8" id="KW-1133">Transmembrane helix</keyword>
<dbReference type="PROSITE" id="PS50109">
    <property type="entry name" value="HIS_KIN"/>
    <property type="match status" value="1"/>
</dbReference>
<keyword evidence="5 8" id="KW-0812">Transmembrane</keyword>
<dbReference type="SUPFAM" id="SSF55874">
    <property type="entry name" value="ATPase domain of HSP90 chaperone/DNA topoisomerase II/histidine kinase"/>
    <property type="match status" value="1"/>
</dbReference>
<evidence type="ECO:0000256" key="1">
    <source>
        <dbReference type="ARBA" id="ARBA00000085"/>
    </source>
</evidence>
<evidence type="ECO:0000256" key="2">
    <source>
        <dbReference type="ARBA" id="ARBA00012438"/>
    </source>
</evidence>
<dbReference type="Gene3D" id="1.10.287.130">
    <property type="match status" value="1"/>
</dbReference>
<sequence length="427" mass="49859">MRISLKYYTLKYLIIALLGVIAIWSGIFYAFILDEVNDNIDDGLKDQKIQIIRQAFIDESVLNTTEFGLNQFRITQVDSIQYQPLNKFENKMFFMEYDGENEPYRILTTGFIDKDGGFRKLEIRTSTVEEDDFGINLLIALFVLYVFIIVGIFFINKIVLDRAWSPFYDILKRMNQYQFGNKRTLVENNQKIMEFYELQNEIQTLVERNEHTFLTQKNFIENASHELQTPLAISLSKIDFLLENEDLDNKTQKQFIEIKSSLKRMKSLNKSLLMLSKIDNNQFDEKVLVNWNVVFKTVLQDFEDILSYKDINVSVDEKAQFETNANLYLIEILISNLLRNAIKYIGNEKKIVVIISENAFQISNSGNHIALNPNYIFNRFYKSGADETSTGLGLSIVQSIVKQHPDLQIQYHFSKNFHQFKVVSSNS</sequence>
<protein>
    <recommendedName>
        <fullName evidence="2">histidine kinase</fullName>
        <ecNumber evidence="2">2.7.13.3</ecNumber>
    </recommendedName>
</protein>
<dbReference type="GO" id="GO:0005886">
    <property type="term" value="C:plasma membrane"/>
    <property type="evidence" value="ECO:0007669"/>
    <property type="project" value="TreeGrafter"/>
</dbReference>
<dbReference type="AlphaFoldDB" id="A0A3P3W6S0"/>
<evidence type="ECO:0000256" key="3">
    <source>
        <dbReference type="ARBA" id="ARBA00022553"/>
    </source>
</evidence>